<dbReference type="AlphaFoldDB" id="A0AAV6XXB9"/>
<evidence type="ECO:0000313" key="3">
    <source>
        <dbReference type="Proteomes" id="UP000826271"/>
    </source>
</evidence>
<name>A0AAV6XXB9_9LAMI</name>
<comment type="caution">
    <text evidence="2">The sequence shown here is derived from an EMBL/GenBank/DDBJ whole genome shotgun (WGS) entry which is preliminary data.</text>
</comment>
<feature type="transmembrane region" description="Helical" evidence="1">
    <location>
        <begin position="84"/>
        <end position="106"/>
    </location>
</feature>
<keyword evidence="1" id="KW-0472">Membrane</keyword>
<organism evidence="2 3">
    <name type="scientific">Buddleja alternifolia</name>
    <dbReference type="NCBI Taxonomy" id="168488"/>
    <lineage>
        <taxon>Eukaryota</taxon>
        <taxon>Viridiplantae</taxon>
        <taxon>Streptophyta</taxon>
        <taxon>Embryophyta</taxon>
        <taxon>Tracheophyta</taxon>
        <taxon>Spermatophyta</taxon>
        <taxon>Magnoliopsida</taxon>
        <taxon>eudicotyledons</taxon>
        <taxon>Gunneridae</taxon>
        <taxon>Pentapetalae</taxon>
        <taxon>asterids</taxon>
        <taxon>lamiids</taxon>
        <taxon>Lamiales</taxon>
        <taxon>Scrophulariaceae</taxon>
        <taxon>Buddlejeae</taxon>
        <taxon>Buddleja</taxon>
    </lineage>
</organism>
<evidence type="ECO:0000313" key="2">
    <source>
        <dbReference type="EMBL" id="KAG8386893.1"/>
    </source>
</evidence>
<evidence type="ECO:0008006" key="4">
    <source>
        <dbReference type="Google" id="ProtNLM"/>
    </source>
</evidence>
<keyword evidence="1" id="KW-0812">Transmembrane</keyword>
<keyword evidence="1" id="KW-1133">Transmembrane helix</keyword>
<reference evidence="2" key="1">
    <citation type="submission" date="2019-10" db="EMBL/GenBank/DDBJ databases">
        <authorList>
            <person name="Zhang R."/>
            <person name="Pan Y."/>
            <person name="Wang J."/>
            <person name="Ma R."/>
            <person name="Yu S."/>
        </authorList>
    </citation>
    <scope>NUCLEOTIDE SEQUENCE</scope>
    <source>
        <strain evidence="2">LA-IB0</strain>
        <tissue evidence="2">Leaf</tissue>
    </source>
</reference>
<protein>
    <recommendedName>
        <fullName evidence="4">DAGKc domain-containing protein</fullName>
    </recommendedName>
</protein>
<sequence>MILCRAVAVMAMAKPSFIRAEQPYAPNLVADRTTVRGGATSRRRDMVFVVNPRGANGRTGKEWKKLFPYLRSRLGSDCNVSKHFIAVLVGLEVQLFGMLFAFWFGAGETHFEEVKKEESCENESVGGYNNGLLSEAKRSSDGLVIAMNLNLNIASVLL</sequence>
<accession>A0AAV6XXB9</accession>
<gene>
    <name evidence="2" type="ORF">BUALT_Bualt03G0196200</name>
</gene>
<dbReference type="EMBL" id="WHWC01000003">
    <property type="protein sequence ID" value="KAG8386893.1"/>
    <property type="molecule type" value="Genomic_DNA"/>
</dbReference>
<keyword evidence="3" id="KW-1185">Reference proteome</keyword>
<dbReference type="Proteomes" id="UP000826271">
    <property type="component" value="Unassembled WGS sequence"/>
</dbReference>
<evidence type="ECO:0000256" key="1">
    <source>
        <dbReference type="SAM" id="Phobius"/>
    </source>
</evidence>
<proteinExistence type="predicted"/>